<dbReference type="GO" id="GO:0005829">
    <property type="term" value="C:cytosol"/>
    <property type="evidence" value="ECO:0007669"/>
    <property type="project" value="TreeGrafter"/>
</dbReference>
<evidence type="ECO:0000313" key="2">
    <source>
        <dbReference type="EMBL" id="ASI54111.1"/>
    </source>
</evidence>
<dbReference type="GO" id="GO:0072527">
    <property type="term" value="P:pyrimidine-containing compound metabolic process"/>
    <property type="evidence" value="ECO:0007669"/>
    <property type="project" value="UniProtKB-ARBA"/>
</dbReference>
<dbReference type="CDD" id="cd01283">
    <property type="entry name" value="cytidine_deaminase"/>
    <property type="match status" value="1"/>
</dbReference>
<name>A0A063YBR3_9BACT</name>
<dbReference type="InterPro" id="IPR050202">
    <property type="entry name" value="Cyt/Deoxycyt_deaminase"/>
</dbReference>
<dbReference type="SUPFAM" id="SSF53927">
    <property type="entry name" value="Cytidine deaminase-like"/>
    <property type="match status" value="1"/>
</dbReference>
<dbReference type="KEGG" id="mhyv:MHSN_02945"/>
<sequence length="133" mass="14794">MTVYEKLKEKLELAHCPFSGVKVACCAITSDNKAFYGVNVENPALPSGLCAERSCLFGSVAYGAQVGSFKEIHVLSNSKKILYCCSACLQVITQFIQPDGKVYFYNVDGTMRETRSINELVPYQVKMEDVKFQ</sequence>
<protein>
    <submittedName>
        <fullName evidence="2">Cytidine deaminase</fullName>
    </submittedName>
</protein>
<reference evidence="2 3" key="1">
    <citation type="submission" date="2014-06" db="EMBL/GenBank/DDBJ databases">
        <title>The Whole Genome Sequence of Mycoplasma hyosynoviae strain ATCC 27095.</title>
        <authorList>
            <person name="Calcutt M.J."/>
            <person name="Foecking M.F."/>
        </authorList>
    </citation>
    <scope>NUCLEOTIDE SEQUENCE [LARGE SCALE GENOMIC DNA]</scope>
    <source>
        <strain evidence="2 3">M60</strain>
    </source>
</reference>
<dbReference type="PANTHER" id="PTHR11644:SF2">
    <property type="entry name" value="CYTIDINE DEAMINASE"/>
    <property type="match status" value="1"/>
</dbReference>
<comment type="similarity">
    <text evidence="1">Belongs to the cytidine and deoxycytidylate deaminase family.</text>
</comment>
<dbReference type="RefSeq" id="WP_036441610.1">
    <property type="nucleotide sequence ID" value="NZ_CP008748.1"/>
</dbReference>
<dbReference type="GO" id="GO:0008270">
    <property type="term" value="F:zinc ion binding"/>
    <property type="evidence" value="ECO:0007669"/>
    <property type="project" value="TreeGrafter"/>
</dbReference>
<dbReference type="PROSITE" id="PS51747">
    <property type="entry name" value="CYT_DCMP_DEAMINASES_2"/>
    <property type="match status" value="1"/>
</dbReference>
<dbReference type="InterPro" id="IPR016193">
    <property type="entry name" value="Cytidine_deaminase-like"/>
</dbReference>
<dbReference type="GO" id="GO:0055086">
    <property type="term" value="P:nucleobase-containing small molecule metabolic process"/>
    <property type="evidence" value="ECO:0007669"/>
    <property type="project" value="UniProtKB-ARBA"/>
</dbReference>
<evidence type="ECO:0000313" key="3">
    <source>
        <dbReference type="Proteomes" id="UP000264882"/>
    </source>
</evidence>
<dbReference type="Proteomes" id="UP000264882">
    <property type="component" value="Chromosome"/>
</dbReference>
<evidence type="ECO:0000256" key="1">
    <source>
        <dbReference type="ARBA" id="ARBA00006576"/>
    </source>
</evidence>
<proteinExistence type="inferred from homology"/>
<dbReference type="InterPro" id="IPR002125">
    <property type="entry name" value="CMP_dCMP_dom"/>
</dbReference>
<dbReference type="EMBL" id="CP008748">
    <property type="protein sequence ID" value="ASI54111.1"/>
    <property type="molecule type" value="Genomic_DNA"/>
</dbReference>
<dbReference type="Gene3D" id="3.40.140.10">
    <property type="entry name" value="Cytidine Deaminase, domain 2"/>
    <property type="match status" value="1"/>
</dbReference>
<accession>A0A063YBR3</accession>
<keyword evidence="3" id="KW-1185">Reference proteome</keyword>
<organism evidence="2 3">
    <name type="scientific">Metamycoplasma hyosynoviae</name>
    <dbReference type="NCBI Taxonomy" id="29559"/>
    <lineage>
        <taxon>Bacteria</taxon>
        <taxon>Bacillati</taxon>
        <taxon>Mycoplasmatota</taxon>
        <taxon>Mycoplasmoidales</taxon>
        <taxon>Metamycoplasmataceae</taxon>
        <taxon>Metamycoplasma</taxon>
    </lineage>
</organism>
<gene>
    <name evidence="2" type="ORF">MHSN_02945</name>
</gene>
<dbReference type="PANTHER" id="PTHR11644">
    <property type="entry name" value="CYTIDINE DEAMINASE"/>
    <property type="match status" value="1"/>
</dbReference>
<dbReference type="AlphaFoldDB" id="A0A063YBR3"/>
<dbReference type="Pfam" id="PF00383">
    <property type="entry name" value="dCMP_cyt_deam_1"/>
    <property type="match status" value="1"/>
</dbReference>
<dbReference type="GO" id="GO:0004126">
    <property type="term" value="F:cytidine deaminase activity"/>
    <property type="evidence" value="ECO:0007669"/>
    <property type="project" value="TreeGrafter"/>
</dbReference>